<dbReference type="RefSeq" id="WP_187578008.1">
    <property type="nucleotide sequence ID" value="NZ_CP060713.1"/>
</dbReference>
<dbReference type="InterPro" id="IPR016181">
    <property type="entry name" value="Acyl_CoA_acyltransferase"/>
</dbReference>
<dbReference type="AlphaFoldDB" id="A0A7G9R991"/>
<feature type="region of interest" description="Disordered" evidence="1">
    <location>
        <begin position="1"/>
        <end position="20"/>
    </location>
</feature>
<reference evidence="3 4" key="1">
    <citation type="submission" date="2020-08" db="EMBL/GenBank/DDBJ databases">
        <title>Genome sequence of Nocardioides mesophilus KACC 16243T.</title>
        <authorList>
            <person name="Hyun D.-W."/>
            <person name="Bae J.-W."/>
        </authorList>
    </citation>
    <scope>NUCLEOTIDE SEQUENCE [LARGE SCALE GENOMIC DNA]</scope>
    <source>
        <strain evidence="3 4">KACC 16243</strain>
    </source>
</reference>
<proteinExistence type="predicted"/>
<dbReference type="InterPro" id="IPR000182">
    <property type="entry name" value="GNAT_dom"/>
</dbReference>
<organism evidence="3 4">
    <name type="scientific">Nocardioides mesophilus</name>
    <dbReference type="NCBI Taxonomy" id="433659"/>
    <lineage>
        <taxon>Bacteria</taxon>
        <taxon>Bacillati</taxon>
        <taxon>Actinomycetota</taxon>
        <taxon>Actinomycetes</taxon>
        <taxon>Propionibacteriales</taxon>
        <taxon>Nocardioidaceae</taxon>
        <taxon>Nocardioides</taxon>
    </lineage>
</organism>
<accession>A0A7G9R991</accession>
<sequence>MTTTDAGATEISVRPAHQEDETEILGLMTDALGGGPTGQNTPEFFRWKHRDNPFGVSAGLLAHAEDRLVGVRLFLRWRLQSGPTTLRAVRAVDTATAPDHQGRGIFKRLTLGLLAELDRVDDVDLVFNTPNANSRPGYLSMGWQPVGILPVRLSPVHPVAMARGARAARATTASAARRGALPPAPASPARLPRCPFEPAGQVLADLGPEVCRLLEEARTPTGLHTPRSFEYLLWRYGQAPGLDYRCVVVESGGRPTGLAFGRMRARGPLTEFTVADLVVADGDTRSCRRLLAAARHSGADHVTVRTPPGSVEAGLGAAPGFLPVPGQGVGLVVNPRRRLDVDVLTPRTWQLPLGDLEVF</sequence>
<dbReference type="KEGG" id="nmes:H9L09_16945"/>
<dbReference type="PROSITE" id="PS51186">
    <property type="entry name" value="GNAT"/>
    <property type="match status" value="1"/>
</dbReference>
<dbReference type="GO" id="GO:0016747">
    <property type="term" value="F:acyltransferase activity, transferring groups other than amino-acyl groups"/>
    <property type="evidence" value="ECO:0007669"/>
    <property type="project" value="InterPro"/>
</dbReference>
<dbReference type="EMBL" id="CP060713">
    <property type="protein sequence ID" value="QNN52166.1"/>
    <property type="molecule type" value="Genomic_DNA"/>
</dbReference>
<dbReference type="Proteomes" id="UP000515947">
    <property type="component" value="Chromosome"/>
</dbReference>
<gene>
    <name evidence="3" type="ORF">H9L09_16945</name>
</gene>
<keyword evidence="4" id="KW-1185">Reference proteome</keyword>
<evidence type="ECO:0000256" key="1">
    <source>
        <dbReference type="SAM" id="MobiDB-lite"/>
    </source>
</evidence>
<evidence type="ECO:0000313" key="4">
    <source>
        <dbReference type="Proteomes" id="UP000515947"/>
    </source>
</evidence>
<dbReference type="Pfam" id="PF13527">
    <property type="entry name" value="Acetyltransf_9"/>
    <property type="match status" value="1"/>
</dbReference>
<feature type="region of interest" description="Disordered" evidence="1">
    <location>
        <begin position="171"/>
        <end position="192"/>
    </location>
</feature>
<evidence type="ECO:0000259" key="2">
    <source>
        <dbReference type="PROSITE" id="PS51186"/>
    </source>
</evidence>
<dbReference type="Gene3D" id="3.40.630.30">
    <property type="match status" value="1"/>
</dbReference>
<evidence type="ECO:0000313" key="3">
    <source>
        <dbReference type="EMBL" id="QNN52166.1"/>
    </source>
</evidence>
<name>A0A7G9R991_9ACTN</name>
<keyword evidence="3" id="KW-0808">Transferase</keyword>
<protein>
    <submittedName>
        <fullName evidence="3">GNAT family N-acetyltransferase</fullName>
    </submittedName>
</protein>
<feature type="domain" description="N-acetyltransferase" evidence="2">
    <location>
        <begin position="11"/>
        <end position="166"/>
    </location>
</feature>
<dbReference type="SUPFAM" id="SSF55729">
    <property type="entry name" value="Acyl-CoA N-acyltransferases (Nat)"/>
    <property type="match status" value="1"/>
</dbReference>